<reference evidence="2" key="2">
    <citation type="journal article" date="2022" name="Microbiol. Resour. Announc.">
        <title>Metagenome Sequencing to Explore Phylogenomics of Terrestrial Cyanobacteria.</title>
        <authorList>
            <person name="Ward R.D."/>
            <person name="Stajich J.E."/>
            <person name="Johansen J.R."/>
            <person name="Huntemann M."/>
            <person name="Clum A."/>
            <person name="Foster B."/>
            <person name="Foster B."/>
            <person name="Roux S."/>
            <person name="Palaniappan K."/>
            <person name="Varghese N."/>
            <person name="Mukherjee S."/>
            <person name="Reddy T.B.K."/>
            <person name="Daum C."/>
            <person name="Copeland A."/>
            <person name="Chen I.A."/>
            <person name="Ivanova N.N."/>
            <person name="Kyrpides N.C."/>
            <person name="Shapiro N."/>
            <person name="Eloe-Fadrosh E.A."/>
            <person name="Pietrasiak N."/>
        </authorList>
    </citation>
    <scope>NUCLEOTIDE SEQUENCE</scope>
    <source>
        <strain evidence="2">CPER-KK1</strain>
    </source>
</reference>
<name>A0A951PPQ6_9CYAN</name>
<dbReference type="Proteomes" id="UP000753908">
    <property type="component" value="Unassembled WGS sequence"/>
</dbReference>
<reference evidence="2" key="1">
    <citation type="submission" date="2021-05" db="EMBL/GenBank/DDBJ databases">
        <authorList>
            <person name="Pietrasiak N."/>
            <person name="Ward R."/>
            <person name="Stajich J.E."/>
            <person name="Kurbessoian T."/>
        </authorList>
    </citation>
    <scope>NUCLEOTIDE SEQUENCE</scope>
    <source>
        <strain evidence="2">CPER-KK1</strain>
    </source>
</reference>
<dbReference type="CDD" id="cd04301">
    <property type="entry name" value="NAT_SF"/>
    <property type="match status" value="1"/>
</dbReference>
<feature type="domain" description="N-acetyltransferase" evidence="1">
    <location>
        <begin position="17"/>
        <end position="76"/>
    </location>
</feature>
<evidence type="ECO:0000313" key="2">
    <source>
        <dbReference type="EMBL" id="MBW4546489.1"/>
    </source>
</evidence>
<organism evidence="2 3">
    <name type="scientific">Symplocastrum torsivum CPER-KK1</name>
    <dbReference type="NCBI Taxonomy" id="450513"/>
    <lineage>
        <taxon>Bacteria</taxon>
        <taxon>Bacillati</taxon>
        <taxon>Cyanobacteriota</taxon>
        <taxon>Cyanophyceae</taxon>
        <taxon>Oscillatoriophycideae</taxon>
        <taxon>Oscillatoriales</taxon>
        <taxon>Microcoleaceae</taxon>
        <taxon>Symplocastrum</taxon>
    </lineage>
</organism>
<accession>A0A951PPQ6</accession>
<dbReference type="Pfam" id="PF00583">
    <property type="entry name" value="Acetyltransf_1"/>
    <property type="match status" value="1"/>
</dbReference>
<comment type="caution">
    <text evidence="2">The sequence shown here is derived from an EMBL/GenBank/DDBJ whole genome shotgun (WGS) entry which is preliminary data.</text>
</comment>
<dbReference type="Gene3D" id="3.40.630.30">
    <property type="match status" value="1"/>
</dbReference>
<dbReference type="AlphaFoldDB" id="A0A951PPQ6"/>
<proteinExistence type="predicted"/>
<evidence type="ECO:0000313" key="3">
    <source>
        <dbReference type="Proteomes" id="UP000753908"/>
    </source>
</evidence>
<evidence type="ECO:0000259" key="1">
    <source>
        <dbReference type="Pfam" id="PF00583"/>
    </source>
</evidence>
<dbReference type="InterPro" id="IPR016181">
    <property type="entry name" value="Acyl_CoA_acyltransferase"/>
</dbReference>
<protein>
    <recommendedName>
        <fullName evidence="1">N-acetyltransferase domain-containing protein</fullName>
    </recommendedName>
</protein>
<gene>
    <name evidence="2" type="ORF">KME25_18880</name>
</gene>
<dbReference type="GO" id="GO:0016747">
    <property type="term" value="F:acyltransferase activity, transferring groups other than amino-acyl groups"/>
    <property type="evidence" value="ECO:0007669"/>
    <property type="project" value="InterPro"/>
</dbReference>
<dbReference type="EMBL" id="JAHHIF010000025">
    <property type="protein sequence ID" value="MBW4546489.1"/>
    <property type="molecule type" value="Genomic_DNA"/>
</dbReference>
<dbReference type="SUPFAM" id="SSF55729">
    <property type="entry name" value="Acyl-CoA N-acyltransferases (Nat)"/>
    <property type="match status" value="1"/>
</dbReference>
<sequence>MANFAYLREIPLEEQESLKSILHNIASEKCFSILIKDNQVVACGLGVLENQYVGLFEIITAKDKRRKGYGKELILNILS</sequence>
<dbReference type="InterPro" id="IPR000182">
    <property type="entry name" value="GNAT_dom"/>
</dbReference>